<dbReference type="OrthoDB" id="2991410at2"/>
<feature type="chain" id="PRO_5021821655" evidence="1">
    <location>
        <begin position="25"/>
        <end position="197"/>
    </location>
</feature>
<dbReference type="RefSeq" id="WP_142506359.1">
    <property type="nucleotide sequence ID" value="NZ_FXTI01000010.1"/>
</dbReference>
<dbReference type="Proteomes" id="UP000315636">
    <property type="component" value="Unassembled WGS sequence"/>
</dbReference>
<organism evidence="2 3">
    <name type="scientific">Melghirimyces algeriensis</name>
    <dbReference type="NCBI Taxonomy" id="910412"/>
    <lineage>
        <taxon>Bacteria</taxon>
        <taxon>Bacillati</taxon>
        <taxon>Bacillota</taxon>
        <taxon>Bacilli</taxon>
        <taxon>Bacillales</taxon>
        <taxon>Thermoactinomycetaceae</taxon>
        <taxon>Melghirimyces</taxon>
    </lineage>
</organism>
<keyword evidence="1" id="KW-0732">Signal</keyword>
<reference evidence="2 3" key="1">
    <citation type="submission" date="2017-05" db="EMBL/GenBank/DDBJ databases">
        <authorList>
            <person name="Varghese N."/>
            <person name="Submissions S."/>
        </authorList>
    </citation>
    <scope>NUCLEOTIDE SEQUENCE [LARGE SCALE GENOMIC DNA]</scope>
    <source>
        <strain evidence="2 3">DSM 45474</strain>
    </source>
</reference>
<dbReference type="EMBL" id="FXTI01000010">
    <property type="protein sequence ID" value="SMO86562.1"/>
    <property type="molecule type" value="Genomic_DNA"/>
</dbReference>
<protein>
    <submittedName>
        <fullName evidence="2">Uncharacterized protein</fullName>
    </submittedName>
</protein>
<gene>
    <name evidence="2" type="ORF">SAMN06264849_11081</name>
</gene>
<evidence type="ECO:0000256" key="1">
    <source>
        <dbReference type="SAM" id="SignalP"/>
    </source>
</evidence>
<proteinExistence type="predicted"/>
<sequence length="197" mass="21306">MKRILFLSMCMVVSVFSGVSIANADTVVEEKPSIVNTVDAKMDEIDRKYKVGEMLSKEDAEFVKEHANGRSGGIGILKTNHFKRSGGISGLRVSLRGSVTANHYLATNTWGVNYTAKKTSGAKKLKKIYMYGKHTAYGIIGSGGIGKVYSNTLDVTCKRSSCKNAQTDKYSASVAYAHTTANAKFYYSGGSFNLTAP</sequence>
<evidence type="ECO:0000313" key="2">
    <source>
        <dbReference type="EMBL" id="SMO86562.1"/>
    </source>
</evidence>
<evidence type="ECO:0000313" key="3">
    <source>
        <dbReference type="Proteomes" id="UP000315636"/>
    </source>
</evidence>
<feature type="signal peptide" evidence="1">
    <location>
        <begin position="1"/>
        <end position="24"/>
    </location>
</feature>
<keyword evidence="3" id="KW-1185">Reference proteome</keyword>
<accession>A0A521ERP5</accession>
<dbReference type="AlphaFoldDB" id="A0A521ERP5"/>
<name>A0A521ERP5_9BACL</name>